<dbReference type="FunFam" id="3.10.250.10:FF:000006">
    <property type="entry name" value="neurotrypsin isoform X2"/>
    <property type="match status" value="3"/>
</dbReference>
<feature type="domain" description="SRCR" evidence="7">
    <location>
        <begin position="885"/>
        <end position="984"/>
    </location>
</feature>
<dbReference type="AlphaFoldDB" id="A0ABD3W8T3"/>
<evidence type="ECO:0000256" key="3">
    <source>
        <dbReference type="ARBA" id="ARBA00023157"/>
    </source>
</evidence>
<name>A0ABD3W8T3_SINWO</name>
<feature type="chain" id="PRO_5044743409" description="SRCR domain-containing protein" evidence="6">
    <location>
        <begin position="24"/>
        <end position="1196"/>
    </location>
</feature>
<evidence type="ECO:0000259" key="7">
    <source>
        <dbReference type="PROSITE" id="PS50287"/>
    </source>
</evidence>
<evidence type="ECO:0000256" key="6">
    <source>
        <dbReference type="SAM" id="SignalP"/>
    </source>
</evidence>
<keyword evidence="3 5" id="KW-1015">Disulfide bond</keyword>
<feature type="domain" description="SRCR" evidence="7">
    <location>
        <begin position="355"/>
        <end position="454"/>
    </location>
</feature>
<feature type="domain" description="SRCR" evidence="7">
    <location>
        <begin position="1097"/>
        <end position="1196"/>
    </location>
</feature>
<feature type="disulfide bond" evidence="5">
    <location>
        <begin position="847"/>
        <end position="857"/>
    </location>
</feature>
<keyword evidence="1 6" id="KW-0732">Signal</keyword>
<sequence>MALWTRIAGVCFIFFLSPFRCKCENQLRQMVARGFSARLMGGSSANEGRVEVLFVGIWGTVCDDEWDDRDAAVVCRMLNFSSGHATRVGTFSPGSGRIWFNRFNCIGNETNLADCKHAGFKRIGCSHNEDAGVLCGHIPSSHVRIMGGNSVNMGRVEILLAGQWGTVCDDIWDDNDATVLCRMMGFSSGLGVIEAYFGEGSGPIWLNRVNCNGSETNLADCQNGGWGPQSCSHSEDAGVICGRIPGLTARLMGGSSANEGRVEVLFVGIWGTVCDDEWDDRDAAVVCRMLNFSSGHATRVGTFSPGSGRIWFNRFNCIGNETNLADCKHAGFKRIGCSHNEDAGVLCGHIPSSHVRIMGGNSVNMGRVEILLAGQWGTVCDDIWDDNDATVLCRMMGFSSGLGVIEAYFGEGSGPIWLNQVNCNGSETNLADCQNGGWGPQSCSHSEDAGVICGRIPGFSARLMGGSSANEGRVEVLFVGIWGTVCDDEWDDRDAAVVCRMLNFSSGHATRVGTFSPGSGRIWFNRFNCIGNETNLADCKHAGFKRIGCSHNEDAGVLCGHIPSSHVRIMGGNSVNMGRVEILLAGQWGTVCDDIWDDNDATVLCRMMGFSSGLGVIEAYFGEGSGPIWLNQVNCNGSETNLADCQNGGWGPQSCSHSEDAGVICGRIPGLTARLMGGSSANEGRVEVLFVGIWGTVCDDEWDDRDAAVVCRMLNFSSGHATRVGTFSPGSGRIWFNRFNCIGNETNLADCKHAGFKRIGCSHNEDAGVLCGHIPSSHVRIMGGNSVNMGRVEILLAGQWGTVCDDIWDDNDATVLCRMLGFSSGLGVIEAYFGEGSGPIWLNQVNCNGSETNLADCQNGGWGPQSCSHSEDAGVICGRIPGFSARLMGGSSANEGRVEVLFVGIWGTVCDDEWDDRDAAVVCRMLNFSSGHATREGTFSPGSGRIWFNRFNCIGNETNLADCKHAGFKRHGCSHSEDAGVLCGHIPSSHVRIMGGNSVNIGRVEILLAGQWGTVCDDLWDDNDATVFCRMLGFSLGLGVIEAYFGEGSGPIWLNRVNCNGSETNLADCQNGGWGPQSCSHSEDAGVICGSISDIHVRLVGDSSANEGRVEVLFAGEWGTVCDDEWDDKDATVVCRMLGFSYGIGAIEAVFGEGFGPIWLNKVNCNGNETNLAHCKKGGWGRHSCSHTEDAGAICI</sequence>
<dbReference type="PANTHER" id="PTHR19331:SF465">
    <property type="entry name" value="EGG PEPTIDE SPERACT RECEPTOR"/>
    <property type="match status" value="1"/>
</dbReference>
<evidence type="ECO:0000256" key="2">
    <source>
        <dbReference type="ARBA" id="ARBA00022737"/>
    </source>
</evidence>
<dbReference type="Pfam" id="PF00530">
    <property type="entry name" value="SRCR"/>
    <property type="match status" value="11"/>
</dbReference>
<feature type="disulfide bond" evidence="5">
    <location>
        <begin position="635"/>
        <end position="645"/>
    </location>
</feature>
<feature type="disulfide bond" evidence="5">
    <location>
        <begin position="953"/>
        <end position="963"/>
    </location>
</feature>
<dbReference type="PROSITE" id="PS00420">
    <property type="entry name" value="SRCR_1"/>
    <property type="match status" value="5"/>
</dbReference>
<reference evidence="8 9" key="1">
    <citation type="submission" date="2024-11" db="EMBL/GenBank/DDBJ databases">
        <title>Chromosome-level genome assembly of the freshwater bivalve Anodonta woodiana.</title>
        <authorList>
            <person name="Chen X."/>
        </authorList>
    </citation>
    <scope>NUCLEOTIDE SEQUENCE [LARGE SCALE GENOMIC DNA]</scope>
    <source>
        <strain evidence="8">MN2024</strain>
        <tissue evidence="8">Gills</tissue>
    </source>
</reference>
<feature type="disulfide bond" evidence="5">
    <location>
        <begin position="529"/>
        <end position="539"/>
    </location>
</feature>
<evidence type="ECO:0000256" key="4">
    <source>
        <dbReference type="ARBA" id="ARBA00023180"/>
    </source>
</evidence>
<organism evidence="8 9">
    <name type="scientific">Sinanodonta woodiana</name>
    <name type="common">Chinese pond mussel</name>
    <name type="synonym">Anodonta woodiana</name>
    <dbReference type="NCBI Taxonomy" id="1069815"/>
    <lineage>
        <taxon>Eukaryota</taxon>
        <taxon>Metazoa</taxon>
        <taxon>Spiralia</taxon>
        <taxon>Lophotrochozoa</taxon>
        <taxon>Mollusca</taxon>
        <taxon>Bivalvia</taxon>
        <taxon>Autobranchia</taxon>
        <taxon>Heteroconchia</taxon>
        <taxon>Palaeoheterodonta</taxon>
        <taxon>Unionida</taxon>
        <taxon>Unionoidea</taxon>
        <taxon>Unionidae</taxon>
        <taxon>Unioninae</taxon>
        <taxon>Sinanodonta</taxon>
    </lineage>
</organism>
<feature type="disulfide bond" evidence="5">
    <location>
        <begin position="317"/>
        <end position="327"/>
    </location>
</feature>
<feature type="disulfide bond" evidence="5">
    <location>
        <begin position="105"/>
        <end position="115"/>
    </location>
</feature>
<proteinExistence type="predicted"/>
<feature type="domain" description="SRCR" evidence="7">
    <location>
        <begin position="673"/>
        <end position="772"/>
    </location>
</feature>
<dbReference type="InterPro" id="IPR036772">
    <property type="entry name" value="SRCR-like_dom_sf"/>
</dbReference>
<dbReference type="SUPFAM" id="SSF56487">
    <property type="entry name" value="SRCR-like"/>
    <property type="match status" value="11"/>
</dbReference>
<dbReference type="PROSITE" id="PS50287">
    <property type="entry name" value="SRCR_2"/>
    <property type="match status" value="11"/>
</dbReference>
<keyword evidence="2" id="KW-0677">Repeat</keyword>
<feature type="domain" description="SRCR" evidence="7">
    <location>
        <begin position="249"/>
        <end position="348"/>
    </location>
</feature>
<feature type="disulfide bond" evidence="5">
    <location>
        <begin position="1165"/>
        <end position="1175"/>
    </location>
</feature>
<feature type="disulfide bond" evidence="5">
    <location>
        <begin position="1059"/>
        <end position="1069"/>
    </location>
</feature>
<keyword evidence="4" id="KW-0325">Glycoprotein</keyword>
<feature type="signal peptide" evidence="6">
    <location>
        <begin position="1"/>
        <end position="23"/>
    </location>
</feature>
<feature type="disulfide bond" evidence="5">
    <location>
        <begin position="211"/>
        <end position="221"/>
    </location>
</feature>
<feature type="domain" description="SRCR" evidence="7">
    <location>
        <begin position="37"/>
        <end position="136"/>
    </location>
</feature>
<keyword evidence="9" id="KW-1185">Reference proteome</keyword>
<evidence type="ECO:0000313" key="9">
    <source>
        <dbReference type="Proteomes" id="UP001634394"/>
    </source>
</evidence>
<feature type="disulfide bond" evidence="5">
    <location>
        <begin position="741"/>
        <end position="751"/>
    </location>
</feature>
<dbReference type="Proteomes" id="UP001634394">
    <property type="component" value="Unassembled WGS sequence"/>
</dbReference>
<protein>
    <recommendedName>
        <fullName evidence="7">SRCR domain-containing protein</fullName>
    </recommendedName>
</protein>
<evidence type="ECO:0000256" key="5">
    <source>
        <dbReference type="PROSITE-ProRule" id="PRU00196"/>
    </source>
</evidence>
<comment type="caution">
    <text evidence="5">Lacks conserved residue(s) required for the propagation of feature annotation.</text>
</comment>
<dbReference type="SMART" id="SM00202">
    <property type="entry name" value="SR"/>
    <property type="match status" value="11"/>
</dbReference>
<feature type="domain" description="SRCR" evidence="7">
    <location>
        <begin position="991"/>
        <end position="1090"/>
    </location>
</feature>
<accession>A0ABD3W8T3</accession>
<evidence type="ECO:0000256" key="1">
    <source>
        <dbReference type="ARBA" id="ARBA00022729"/>
    </source>
</evidence>
<dbReference type="PANTHER" id="PTHR19331">
    <property type="entry name" value="SCAVENGER RECEPTOR DOMAIN-CONTAINING"/>
    <property type="match status" value="1"/>
</dbReference>
<gene>
    <name evidence="8" type="ORF">ACJMK2_038385</name>
</gene>
<evidence type="ECO:0000313" key="8">
    <source>
        <dbReference type="EMBL" id="KAL3870309.1"/>
    </source>
</evidence>
<dbReference type="EMBL" id="JBJQND010000007">
    <property type="protein sequence ID" value="KAL3870309.1"/>
    <property type="molecule type" value="Genomic_DNA"/>
</dbReference>
<dbReference type="InterPro" id="IPR001190">
    <property type="entry name" value="SRCR"/>
</dbReference>
<feature type="domain" description="SRCR" evidence="7">
    <location>
        <begin position="567"/>
        <end position="666"/>
    </location>
</feature>
<feature type="domain" description="SRCR" evidence="7">
    <location>
        <begin position="779"/>
        <end position="878"/>
    </location>
</feature>
<dbReference type="Gene3D" id="3.10.250.10">
    <property type="entry name" value="SRCR-like domain"/>
    <property type="match status" value="11"/>
</dbReference>
<feature type="domain" description="SRCR" evidence="7">
    <location>
        <begin position="461"/>
        <end position="560"/>
    </location>
</feature>
<dbReference type="PRINTS" id="PR00258">
    <property type="entry name" value="SPERACTRCPTR"/>
</dbReference>
<feature type="domain" description="SRCR" evidence="7">
    <location>
        <begin position="143"/>
        <end position="242"/>
    </location>
</feature>
<feature type="disulfide bond" evidence="5">
    <location>
        <begin position="423"/>
        <end position="433"/>
    </location>
</feature>
<comment type="caution">
    <text evidence="8">The sequence shown here is derived from an EMBL/GenBank/DDBJ whole genome shotgun (WGS) entry which is preliminary data.</text>
</comment>
<dbReference type="FunFam" id="3.10.250.10:FF:000011">
    <property type="entry name" value="Scavenger receptor class A member 5"/>
    <property type="match status" value="8"/>
</dbReference>